<dbReference type="PANTHER" id="PTHR39157">
    <property type="entry name" value="INTEGRAL MEMBRANE PROTEIN-RELATED"/>
    <property type="match status" value="1"/>
</dbReference>
<comment type="subcellular location">
    <subcellularLocation>
        <location evidence="1">Membrane</location>
        <topology evidence="1">Multi-pass membrane protein</topology>
    </subcellularLocation>
</comment>
<feature type="transmembrane region" description="Helical" evidence="5">
    <location>
        <begin position="6"/>
        <end position="25"/>
    </location>
</feature>
<evidence type="ECO:0000313" key="6">
    <source>
        <dbReference type="EMBL" id="MBC1489421.1"/>
    </source>
</evidence>
<dbReference type="EMBL" id="JAASTW010000012">
    <property type="protein sequence ID" value="MBC1489421.1"/>
    <property type="molecule type" value="Genomic_DNA"/>
</dbReference>
<feature type="transmembrane region" description="Helical" evidence="5">
    <location>
        <begin position="78"/>
        <end position="105"/>
    </location>
</feature>
<keyword evidence="4 5" id="KW-0472">Membrane</keyword>
<dbReference type="RefSeq" id="WP_185381263.1">
    <property type="nucleotide sequence ID" value="NZ_JAASTW010000012.1"/>
</dbReference>
<dbReference type="PANTHER" id="PTHR39157:SF1">
    <property type="entry name" value="DOXX FAMILY PROTEIN"/>
    <property type="match status" value="1"/>
</dbReference>
<evidence type="ECO:0000256" key="4">
    <source>
        <dbReference type="ARBA" id="ARBA00023136"/>
    </source>
</evidence>
<dbReference type="InterPro" id="IPR032808">
    <property type="entry name" value="DoxX"/>
</dbReference>
<name>A0A7X1C9L5_9LIST</name>
<keyword evidence="3 5" id="KW-1133">Transmembrane helix</keyword>
<comment type="caution">
    <text evidence="6">The sequence shown here is derived from an EMBL/GenBank/DDBJ whole genome shotgun (WGS) entry which is preliminary data.</text>
</comment>
<feature type="transmembrane region" description="Helical" evidence="5">
    <location>
        <begin position="117"/>
        <end position="142"/>
    </location>
</feature>
<evidence type="ECO:0000256" key="3">
    <source>
        <dbReference type="ARBA" id="ARBA00022989"/>
    </source>
</evidence>
<dbReference type="AlphaFoldDB" id="A0A7X1C9L5"/>
<dbReference type="Pfam" id="PF07681">
    <property type="entry name" value="DoxX"/>
    <property type="match status" value="1"/>
</dbReference>
<keyword evidence="2 5" id="KW-0812">Transmembrane</keyword>
<dbReference type="GO" id="GO:0016020">
    <property type="term" value="C:membrane"/>
    <property type="evidence" value="ECO:0007669"/>
    <property type="project" value="UniProtKB-SubCell"/>
</dbReference>
<dbReference type="Proteomes" id="UP000561617">
    <property type="component" value="Unassembled WGS sequence"/>
</dbReference>
<proteinExistence type="predicted"/>
<sequence>MLIVKLSANILFSIIRVGLGISWLYQGWFKIQAHFDISGLVPSVIGNTDSPDWYKAFMENIVGPNTALFNILIPWGELLVGLGLIVGALTLPALIAGIFMGINYWLADMIYIYPTQLAIGIVLLLCLKQANYFSLTNLFIFFRTKQRNKT</sequence>
<accession>A0A7X1C9L5</accession>
<evidence type="ECO:0000256" key="1">
    <source>
        <dbReference type="ARBA" id="ARBA00004141"/>
    </source>
</evidence>
<gene>
    <name evidence="6" type="ORF">HCJ38_10460</name>
</gene>
<organism evidence="6 7">
    <name type="scientific">Listeria immobilis</name>
    <dbReference type="NCBI Taxonomy" id="2713502"/>
    <lineage>
        <taxon>Bacteria</taxon>
        <taxon>Bacillati</taxon>
        <taxon>Bacillota</taxon>
        <taxon>Bacilli</taxon>
        <taxon>Bacillales</taxon>
        <taxon>Listeriaceae</taxon>
        <taxon>Listeria</taxon>
    </lineage>
</organism>
<evidence type="ECO:0000313" key="7">
    <source>
        <dbReference type="Proteomes" id="UP000561617"/>
    </source>
</evidence>
<evidence type="ECO:0000256" key="2">
    <source>
        <dbReference type="ARBA" id="ARBA00022692"/>
    </source>
</evidence>
<reference evidence="6 7" key="1">
    <citation type="submission" date="2020-03" db="EMBL/GenBank/DDBJ databases">
        <title>Soil Listeria distribution.</title>
        <authorList>
            <person name="Liao J."/>
            <person name="Wiedmann M."/>
        </authorList>
    </citation>
    <scope>NUCLEOTIDE SEQUENCE [LARGE SCALE GENOMIC DNA]</scope>
    <source>
        <strain evidence="6 7">FSL L7-1554</strain>
    </source>
</reference>
<protein>
    <submittedName>
        <fullName evidence="6">DoxX family protein</fullName>
    </submittedName>
</protein>
<evidence type="ECO:0000256" key="5">
    <source>
        <dbReference type="SAM" id="Phobius"/>
    </source>
</evidence>